<protein>
    <recommendedName>
        <fullName evidence="3">PIN domain-containing protein</fullName>
    </recommendedName>
</protein>
<dbReference type="Proteomes" id="UP000298127">
    <property type="component" value="Unassembled WGS sequence"/>
</dbReference>
<sequence length="131" mass="14258">MTRFAIGPDVALHLAAERAVVSADHQLVAPALLRSQVLTLLYEAVARGELSRKDASASLDHLRGLRMRLLGDRVLQANAWRIAEELRWADTYTAEYIAVTQLQADAFVTLDAALAEAVAGIVRVAPVDELL</sequence>
<dbReference type="InterPro" id="IPR044153">
    <property type="entry name" value="PIN_Pae0151-like"/>
</dbReference>
<reference evidence="1 2" key="1">
    <citation type="journal article" date="2018" name="J. Microbiol.">
        <title>Leifsonia flava sp. nov., a novel actinobacterium isolated from the rhizosphere of Aquilegia viridiflora.</title>
        <authorList>
            <person name="Cai Y."/>
            <person name="Tao W.Z."/>
            <person name="Ma Y.J."/>
            <person name="Cheng J."/>
            <person name="Zhang M.Y."/>
            <person name="Zhang Y.X."/>
        </authorList>
    </citation>
    <scope>NUCLEOTIDE SEQUENCE [LARGE SCALE GENOMIC DNA]</scope>
    <source>
        <strain evidence="1 2">SYP-B2174</strain>
    </source>
</reference>
<keyword evidence="2" id="KW-1185">Reference proteome</keyword>
<dbReference type="Gene3D" id="3.40.50.1010">
    <property type="entry name" value="5'-nuclease"/>
    <property type="match status" value="1"/>
</dbReference>
<proteinExistence type="predicted"/>
<dbReference type="RefSeq" id="WP_135121717.1">
    <property type="nucleotide sequence ID" value="NZ_SPQZ01000010.1"/>
</dbReference>
<evidence type="ECO:0000313" key="2">
    <source>
        <dbReference type="Proteomes" id="UP000298127"/>
    </source>
</evidence>
<evidence type="ECO:0000313" key="1">
    <source>
        <dbReference type="EMBL" id="TFV94026.1"/>
    </source>
</evidence>
<organism evidence="1 2">
    <name type="scientific">Orlajensenia leifsoniae</name>
    <dbReference type="NCBI Taxonomy" id="2561933"/>
    <lineage>
        <taxon>Bacteria</taxon>
        <taxon>Bacillati</taxon>
        <taxon>Actinomycetota</taxon>
        <taxon>Actinomycetes</taxon>
        <taxon>Micrococcales</taxon>
        <taxon>Microbacteriaceae</taxon>
        <taxon>Orlajensenia</taxon>
    </lineage>
</organism>
<gene>
    <name evidence="1" type="ORF">E4M00_17240</name>
</gene>
<dbReference type="CDD" id="cd09873">
    <property type="entry name" value="PIN_Pae0151-like"/>
    <property type="match status" value="1"/>
</dbReference>
<comment type="caution">
    <text evidence="1">The sequence shown here is derived from an EMBL/GenBank/DDBJ whole genome shotgun (WGS) entry which is preliminary data.</text>
</comment>
<name>A0A4Y9QSA7_9MICO</name>
<dbReference type="EMBL" id="SPQZ01000010">
    <property type="protein sequence ID" value="TFV94026.1"/>
    <property type="molecule type" value="Genomic_DNA"/>
</dbReference>
<evidence type="ECO:0008006" key="3">
    <source>
        <dbReference type="Google" id="ProtNLM"/>
    </source>
</evidence>
<accession>A0A4Y9QSA7</accession>
<dbReference type="AlphaFoldDB" id="A0A4Y9QSA7"/>